<name>A0A330LYB7_9GAMM</name>
<accession>A0A330LYB7</accession>
<sequence length="352" mass="38471">MLKNIIVLLAVLVVITGCKSTPSNVCSVSTRVELPVSGHVVKGTASTKVVVFEPDLKIDTSAAKQITASFYQSLREQVDMTGSKMVDRDLAKKLKSELQIAEASGRYSTEGVPIADYAIFTDIGVANFSREFKAAHNSYDPIEDKRVYVAAACNFEATIEASTRIVSLPDLLTLDQIQFVGDQSFSFDTTNSRCPISQDQVNSMIAKAAKYAVTRNDDLKNMLAPRASIVEMRQCEAGTMVRIDMGSLQGVVPEWEVDFITHEKVINYAGEVEIETSGYGEGVVINSAEHGIKPNYSWVIIDKEMAGKVKRGDTVKVKFESACNSIGSFLGSFCHDADEKISDISLGDFIKF</sequence>
<evidence type="ECO:0000313" key="2">
    <source>
        <dbReference type="Proteomes" id="UP000250123"/>
    </source>
</evidence>
<dbReference type="Proteomes" id="UP000250123">
    <property type="component" value="Chromosome SHEWBE"/>
</dbReference>
<evidence type="ECO:0008006" key="3">
    <source>
        <dbReference type="Google" id="ProtNLM"/>
    </source>
</evidence>
<dbReference type="EMBL" id="LS483452">
    <property type="protein sequence ID" value="SQH74578.1"/>
    <property type="molecule type" value="Genomic_DNA"/>
</dbReference>
<dbReference type="OrthoDB" id="6251232at2"/>
<evidence type="ECO:0000313" key="1">
    <source>
        <dbReference type="EMBL" id="SQH74578.1"/>
    </source>
</evidence>
<organism evidence="1 2">
    <name type="scientific">Shewanella benthica</name>
    <dbReference type="NCBI Taxonomy" id="43661"/>
    <lineage>
        <taxon>Bacteria</taxon>
        <taxon>Pseudomonadati</taxon>
        <taxon>Pseudomonadota</taxon>
        <taxon>Gammaproteobacteria</taxon>
        <taxon>Alteromonadales</taxon>
        <taxon>Shewanellaceae</taxon>
        <taxon>Shewanella</taxon>
    </lineage>
</organism>
<dbReference type="AlphaFoldDB" id="A0A330LYB7"/>
<proteinExistence type="predicted"/>
<protein>
    <recommendedName>
        <fullName evidence="3">Lipoprotein</fullName>
    </recommendedName>
</protein>
<dbReference type="RefSeq" id="WP_145981848.1">
    <property type="nucleotide sequence ID" value="NZ_LS483452.1"/>
</dbReference>
<dbReference type="PROSITE" id="PS51257">
    <property type="entry name" value="PROKAR_LIPOPROTEIN"/>
    <property type="match status" value="1"/>
</dbReference>
<gene>
    <name evidence="1" type="ORF">SHEWBE_0593</name>
</gene>
<dbReference type="KEGG" id="sbk:SHEWBE_0593"/>
<reference evidence="2" key="1">
    <citation type="submission" date="2018-06" db="EMBL/GenBank/DDBJ databases">
        <authorList>
            <person name="Cea G.-C."/>
            <person name="William W."/>
        </authorList>
    </citation>
    <scope>NUCLEOTIDE SEQUENCE [LARGE SCALE GENOMIC DNA]</scope>
    <source>
        <strain evidence="2">DB21MT-2</strain>
    </source>
</reference>